<keyword evidence="7" id="KW-1133">Transmembrane helix</keyword>
<dbReference type="Pfam" id="PF00015">
    <property type="entry name" value="MCPsignal"/>
    <property type="match status" value="1"/>
</dbReference>
<dbReference type="InterPro" id="IPR004089">
    <property type="entry name" value="MCPsignal_dom"/>
</dbReference>
<dbReference type="GO" id="GO:0004888">
    <property type="term" value="F:transmembrane signaling receptor activity"/>
    <property type="evidence" value="ECO:0007669"/>
    <property type="project" value="InterPro"/>
</dbReference>
<feature type="domain" description="Methyl-accepting transducer" evidence="8">
    <location>
        <begin position="304"/>
        <end position="540"/>
    </location>
</feature>
<feature type="domain" description="HAMP" evidence="9">
    <location>
        <begin position="232"/>
        <end position="285"/>
    </location>
</feature>
<keyword evidence="7" id="KW-0812">Transmembrane</keyword>
<dbReference type="InterPro" id="IPR004090">
    <property type="entry name" value="Chemotax_Me-accpt_rcpt"/>
</dbReference>
<comment type="caution">
    <text evidence="10">The sequence shown here is derived from an EMBL/GenBank/DDBJ whole genome shotgun (WGS) entry which is preliminary data.</text>
</comment>
<evidence type="ECO:0000259" key="9">
    <source>
        <dbReference type="PROSITE" id="PS50885"/>
    </source>
</evidence>
<evidence type="ECO:0000256" key="4">
    <source>
        <dbReference type="ARBA" id="ARBA00023224"/>
    </source>
</evidence>
<evidence type="ECO:0000313" key="10">
    <source>
        <dbReference type="EMBL" id="RLQ98222.1"/>
    </source>
</evidence>
<dbReference type="InterPro" id="IPR003660">
    <property type="entry name" value="HAMP_dom"/>
</dbReference>
<accession>A0A3L7KCA7</accession>
<dbReference type="AlphaFoldDB" id="A0A3L7KCA7"/>
<evidence type="ECO:0000256" key="7">
    <source>
        <dbReference type="SAM" id="Phobius"/>
    </source>
</evidence>
<dbReference type="Pfam" id="PF00672">
    <property type="entry name" value="HAMP"/>
    <property type="match status" value="1"/>
</dbReference>
<organism evidence="10 11">
    <name type="scientific">Falsibacillus albus</name>
    <dbReference type="NCBI Taxonomy" id="2478915"/>
    <lineage>
        <taxon>Bacteria</taxon>
        <taxon>Bacillati</taxon>
        <taxon>Bacillota</taxon>
        <taxon>Bacilli</taxon>
        <taxon>Bacillales</taxon>
        <taxon>Bacillaceae</taxon>
        <taxon>Falsibacillus</taxon>
    </lineage>
</organism>
<dbReference type="Gene3D" id="1.10.287.950">
    <property type="entry name" value="Methyl-accepting chemotaxis protein"/>
    <property type="match status" value="1"/>
</dbReference>
<evidence type="ECO:0000313" key="11">
    <source>
        <dbReference type="Proteomes" id="UP000276770"/>
    </source>
</evidence>
<feature type="transmembrane region" description="Helical" evidence="7">
    <location>
        <begin position="208"/>
        <end position="230"/>
    </location>
</feature>
<dbReference type="OrthoDB" id="9804712at2"/>
<comment type="similarity">
    <text evidence="5">Belongs to the methyl-accepting chemotaxis (MCP) protein family.</text>
</comment>
<dbReference type="SMART" id="SM00283">
    <property type="entry name" value="MA"/>
    <property type="match status" value="1"/>
</dbReference>
<protein>
    <submittedName>
        <fullName evidence="10">Methyl-accepting chemotaxis protein</fullName>
    </submittedName>
</protein>
<dbReference type="PROSITE" id="PS50885">
    <property type="entry name" value="HAMP"/>
    <property type="match status" value="1"/>
</dbReference>
<evidence type="ECO:0000259" key="8">
    <source>
        <dbReference type="PROSITE" id="PS50111"/>
    </source>
</evidence>
<dbReference type="GO" id="GO:0006935">
    <property type="term" value="P:chemotaxis"/>
    <property type="evidence" value="ECO:0007669"/>
    <property type="project" value="InterPro"/>
</dbReference>
<keyword evidence="3 7" id="KW-0472">Membrane</keyword>
<gene>
    <name evidence="10" type="ORF">D9X91_02215</name>
</gene>
<dbReference type="SMART" id="SM00304">
    <property type="entry name" value="HAMP"/>
    <property type="match status" value="1"/>
</dbReference>
<dbReference type="EMBL" id="RCVZ01000001">
    <property type="protein sequence ID" value="RLQ98222.1"/>
    <property type="molecule type" value="Genomic_DNA"/>
</dbReference>
<dbReference type="PANTHER" id="PTHR32089">
    <property type="entry name" value="METHYL-ACCEPTING CHEMOTAXIS PROTEIN MCPB"/>
    <property type="match status" value="1"/>
</dbReference>
<evidence type="ECO:0000256" key="3">
    <source>
        <dbReference type="ARBA" id="ARBA00023136"/>
    </source>
</evidence>
<dbReference type="RefSeq" id="WP_121678911.1">
    <property type="nucleotide sequence ID" value="NZ_RCVZ01000001.1"/>
</dbReference>
<proteinExistence type="inferred from homology"/>
<evidence type="ECO:0000256" key="2">
    <source>
        <dbReference type="ARBA" id="ARBA00022475"/>
    </source>
</evidence>
<dbReference type="Gene3D" id="6.10.340.10">
    <property type="match status" value="1"/>
</dbReference>
<reference evidence="10 11" key="1">
    <citation type="submission" date="2018-10" db="EMBL/GenBank/DDBJ databases">
        <title>Falsibacillus sp. genome draft.</title>
        <authorList>
            <person name="Shi S."/>
        </authorList>
    </citation>
    <scope>NUCLEOTIDE SEQUENCE [LARGE SCALE GENOMIC DNA]</scope>
    <source>
        <strain evidence="10 11">GY 10110</strain>
    </source>
</reference>
<evidence type="ECO:0000256" key="6">
    <source>
        <dbReference type="PROSITE-ProRule" id="PRU00284"/>
    </source>
</evidence>
<dbReference type="GO" id="GO:0005886">
    <property type="term" value="C:plasma membrane"/>
    <property type="evidence" value="ECO:0007669"/>
    <property type="project" value="UniProtKB-SubCell"/>
</dbReference>
<keyword evidence="2" id="KW-1003">Cell membrane</keyword>
<keyword evidence="4 6" id="KW-0807">Transducer</keyword>
<comment type="subcellular location">
    <subcellularLocation>
        <location evidence="1">Cell membrane</location>
    </subcellularLocation>
</comment>
<evidence type="ECO:0000256" key="1">
    <source>
        <dbReference type="ARBA" id="ARBA00004236"/>
    </source>
</evidence>
<evidence type="ECO:0000256" key="5">
    <source>
        <dbReference type="ARBA" id="ARBA00029447"/>
    </source>
</evidence>
<sequence length="589" mass="66327">MNIITSIRGQLNGNIPKWKNLKMNKFWKNQISIKGKILSVFIFIALCFIITIAMAFIFFQEAYQDMNTLKKHNDYSVAVIQIGRAMNDKDIRIADYITFLKEEDLTDYRKLRNKVHQQMKDIKNTSQNAKQSKILTKIQSNNEKMDQLFVQEVAPAVVRLDEEGYTKARGQISTLRNQNNLYLEQLLALISQDQKQLLAASQHHKNEFMLLLVIITVLACAFSGLAVWIVSNSIRKRLQKVVKVTEEVAKGNLEVTITDTEGKEEIQSLNHSVAIMVKELKELVKGIQSVSEKVYSQSGHIRTYTMNLKGSSEQISNSMVELASGAETQSNETNEMLAKYDSFNEQITVVKKNSHSLDSTSKEALEITRIGHTSMKETVNQINKVHSMMKNAHSDIMHMKENVLEITSFIEIISSIASQTNLLALNAAIEAARAGEAGKGFAVVAEEVRKLSAQVENSLKSMNNFVENIRHVSEKVHISIENGYNELDKGAEYVQASGEKFEKIKTEIEGMANHIEEISNSIEHLSSHSEHLSHSFHSIAEISGHFNEGSLRSSASVQEQNGLVEQLFAESDYMLKNADELAVLVKNFK</sequence>
<keyword evidence="11" id="KW-1185">Reference proteome</keyword>
<feature type="transmembrane region" description="Helical" evidence="7">
    <location>
        <begin position="37"/>
        <end position="59"/>
    </location>
</feature>
<dbReference type="PROSITE" id="PS50111">
    <property type="entry name" value="CHEMOTAXIS_TRANSDUC_2"/>
    <property type="match status" value="1"/>
</dbReference>
<dbReference type="SUPFAM" id="SSF58104">
    <property type="entry name" value="Methyl-accepting chemotaxis protein (MCP) signaling domain"/>
    <property type="match status" value="1"/>
</dbReference>
<dbReference type="GO" id="GO:0007165">
    <property type="term" value="P:signal transduction"/>
    <property type="evidence" value="ECO:0007669"/>
    <property type="project" value="UniProtKB-KW"/>
</dbReference>
<dbReference type="PRINTS" id="PR00260">
    <property type="entry name" value="CHEMTRNSDUCR"/>
</dbReference>
<dbReference type="Proteomes" id="UP000276770">
    <property type="component" value="Unassembled WGS sequence"/>
</dbReference>
<name>A0A3L7KCA7_9BACI</name>
<dbReference type="PANTHER" id="PTHR32089:SF112">
    <property type="entry name" value="LYSOZYME-LIKE PROTEIN-RELATED"/>
    <property type="match status" value="1"/>
</dbReference>